<dbReference type="PANTHER" id="PTHR38009">
    <property type="entry name" value="CONSERVED HYPOTHETICAL PHAGE TAIL PROTEIN"/>
    <property type="match status" value="1"/>
</dbReference>
<keyword evidence="3" id="KW-1185">Reference proteome</keyword>
<reference evidence="2" key="1">
    <citation type="submission" date="2016-10" db="EMBL/GenBank/DDBJ databases">
        <authorList>
            <person name="de Groot N.N."/>
        </authorList>
    </citation>
    <scope>NUCLEOTIDE SEQUENCE [LARGE SCALE GENOMIC DNA]</scope>
    <source>
        <strain evidence="2">Nm76</strain>
    </source>
</reference>
<evidence type="ECO:0000313" key="3">
    <source>
        <dbReference type="Proteomes" id="UP000198814"/>
    </source>
</evidence>
<dbReference type="RefSeq" id="WP_090318285.1">
    <property type="nucleotide sequence ID" value="NZ_FNOE01000009.1"/>
</dbReference>
<evidence type="ECO:0000313" key="1">
    <source>
        <dbReference type="EMBL" id="PTQ78778.1"/>
    </source>
</evidence>
<dbReference type="EMBL" id="QAOI01000001">
    <property type="protein sequence ID" value="PTQ78778.1"/>
    <property type="molecule type" value="Genomic_DNA"/>
</dbReference>
<dbReference type="InterPro" id="IPR011747">
    <property type="entry name" value="CHP02241"/>
</dbReference>
<dbReference type="Proteomes" id="UP000198814">
    <property type="component" value="Unassembled WGS sequence"/>
</dbReference>
<proteinExistence type="predicted"/>
<dbReference type="NCBIfam" id="TIGR02241">
    <property type="entry name" value="conserved hypothetical phage tail region protein"/>
    <property type="match status" value="1"/>
</dbReference>
<dbReference type="InterPro" id="IPR010667">
    <property type="entry name" value="Phage_T4_Gp19"/>
</dbReference>
<dbReference type="AlphaFoldDB" id="A0A1H8QB15"/>
<dbReference type="Proteomes" id="UP000244128">
    <property type="component" value="Unassembled WGS sequence"/>
</dbReference>
<accession>A0A1H8QB15</accession>
<name>A0A1H8QB15_9PROT</name>
<sequence>MNISLSGNVYPPSAFYFKVVIGPPAGLSADTSFQEVSGIETEMEVESVVEGGENRFVRQLPKGIKHPNLSLKRGIAPLTSPLVVWCKSTLESGFNLAIKPLPVLVYLMNEDKMPIRGWSFDSAYPLKWEVESFGSTKNEVAIEKIILSYTVSMRII</sequence>
<evidence type="ECO:0000313" key="2">
    <source>
        <dbReference type="EMBL" id="SEO51419.1"/>
    </source>
</evidence>
<evidence type="ECO:0000313" key="4">
    <source>
        <dbReference type="Proteomes" id="UP000244128"/>
    </source>
</evidence>
<dbReference type="STRING" id="42354.SAMN05216333_11169"/>
<reference evidence="3" key="2">
    <citation type="submission" date="2016-10" db="EMBL/GenBank/DDBJ databases">
        <authorList>
            <person name="Varghese N."/>
            <person name="Submissions S."/>
        </authorList>
    </citation>
    <scope>NUCLEOTIDE SEQUENCE [LARGE SCALE GENOMIC DNA]</scope>
    <source>
        <strain evidence="3">Nm76</strain>
    </source>
</reference>
<dbReference type="EMBL" id="FODO01000011">
    <property type="protein sequence ID" value="SEO51419.1"/>
    <property type="molecule type" value="Genomic_DNA"/>
</dbReference>
<gene>
    <name evidence="1" type="ORF">C8R26_10193</name>
    <name evidence="2" type="ORF">SAMN05216333_11169</name>
</gene>
<reference evidence="1 4" key="3">
    <citation type="submission" date="2018-04" db="EMBL/GenBank/DDBJ databases">
        <title>Active sludge and wastewater microbial communities from Klosterneuburg, Austria.</title>
        <authorList>
            <person name="Wagner M."/>
        </authorList>
    </citation>
    <scope>NUCLEOTIDE SEQUENCE [LARGE SCALE GENOMIC DNA]</scope>
    <source>
        <strain evidence="1 4">Nm49</strain>
    </source>
</reference>
<dbReference type="GO" id="GO:0005198">
    <property type="term" value="F:structural molecule activity"/>
    <property type="evidence" value="ECO:0007669"/>
    <property type="project" value="InterPro"/>
</dbReference>
<dbReference type="OrthoDB" id="9799891at2"/>
<protein>
    <submittedName>
        <fullName evidence="2">Conserved hypothetical phage tail region protein</fullName>
    </submittedName>
    <submittedName>
        <fullName evidence="1">Phage tail-like protein</fullName>
    </submittedName>
</protein>
<dbReference type="Pfam" id="PF06841">
    <property type="entry name" value="Phage_T4_gp19"/>
    <property type="match status" value="1"/>
</dbReference>
<organism evidence="2 3">
    <name type="scientific">Nitrosomonas oligotropha</name>
    <dbReference type="NCBI Taxonomy" id="42354"/>
    <lineage>
        <taxon>Bacteria</taxon>
        <taxon>Pseudomonadati</taxon>
        <taxon>Pseudomonadota</taxon>
        <taxon>Betaproteobacteria</taxon>
        <taxon>Nitrosomonadales</taxon>
        <taxon>Nitrosomonadaceae</taxon>
        <taxon>Nitrosomonas</taxon>
    </lineage>
</organism>
<dbReference type="PANTHER" id="PTHR38009:SF1">
    <property type="entry name" value="CONSERVED HYPOTHETICAL PHAGE TAIL PROTEIN"/>
    <property type="match status" value="1"/>
</dbReference>